<dbReference type="InterPro" id="IPR006047">
    <property type="entry name" value="GH13_cat_dom"/>
</dbReference>
<dbReference type="Gene3D" id="3.30.1590.10">
    <property type="entry name" value="Maltooligosyl trehalose synthase, domain 2"/>
    <property type="match status" value="1"/>
</dbReference>
<proteinExistence type="predicted"/>
<evidence type="ECO:0000313" key="2">
    <source>
        <dbReference type="EMBL" id="HII73901.1"/>
    </source>
</evidence>
<dbReference type="SMR" id="A0A832TG84"/>
<accession>A0A832TG84</accession>
<dbReference type="Gene3D" id="3.30.750.90">
    <property type="match status" value="1"/>
</dbReference>
<organism evidence="2 3">
    <name type="scientific">Sulfurisphaera tokodaii</name>
    <dbReference type="NCBI Taxonomy" id="111955"/>
    <lineage>
        <taxon>Archaea</taxon>
        <taxon>Thermoproteota</taxon>
        <taxon>Thermoprotei</taxon>
        <taxon>Sulfolobales</taxon>
        <taxon>Sulfolobaceae</taxon>
        <taxon>Sulfurisphaera</taxon>
    </lineage>
</organism>
<dbReference type="GO" id="GO:0047470">
    <property type="term" value="F:(1,4)-alpha-D-glucan 1-alpha-D-glucosylmutase activity"/>
    <property type="evidence" value="ECO:0007669"/>
    <property type="project" value="UniProtKB-EC"/>
</dbReference>
<dbReference type="NCBIfam" id="TIGR02401">
    <property type="entry name" value="trehalose_TreY"/>
    <property type="match status" value="1"/>
</dbReference>
<dbReference type="GO" id="GO:0005992">
    <property type="term" value="P:trehalose biosynthetic process"/>
    <property type="evidence" value="ECO:0007669"/>
    <property type="project" value="TreeGrafter"/>
</dbReference>
<gene>
    <name evidence="2" type="ORF">HA332_05855</name>
</gene>
<dbReference type="CDD" id="cd11336">
    <property type="entry name" value="AmyAc_MTSase"/>
    <property type="match status" value="1"/>
</dbReference>
<evidence type="ECO:0000259" key="1">
    <source>
        <dbReference type="SMART" id="SM00642"/>
    </source>
</evidence>
<dbReference type="GeneID" id="1458891"/>
<reference evidence="2" key="1">
    <citation type="journal article" date="2020" name="bioRxiv">
        <title>A rank-normalized archaeal taxonomy based on genome phylogeny resolves widespread incomplete and uneven classifications.</title>
        <authorList>
            <person name="Rinke C."/>
            <person name="Chuvochina M."/>
            <person name="Mussig A.J."/>
            <person name="Chaumeil P.-A."/>
            <person name="Waite D.W."/>
            <person name="Whitman W.B."/>
            <person name="Parks D.H."/>
            <person name="Hugenholtz P."/>
        </authorList>
    </citation>
    <scope>NUCLEOTIDE SEQUENCE</scope>
    <source>
        <strain evidence="2">UBA8838</strain>
    </source>
</reference>
<protein>
    <submittedName>
        <fullName evidence="2">Malto-oligosyltrehalose synthase</fullName>
        <ecNumber evidence="2">5.4.99.15</ecNumber>
    </submittedName>
</protein>
<feature type="domain" description="Glycosyl hydrolase family 13 catalytic" evidence="1">
    <location>
        <begin position="14"/>
        <end position="388"/>
    </location>
</feature>
<evidence type="ECO:0000313" key="3">
    <source>
        <dbReference type="Proteomes" id="UP000646844"/>
    </source>
</evidence>
<dbReference type="PANTHER" id="PTHR10357:SF216">
    <property type="entry name" value="MALTOOLIGOSYL TREHALOSE SYNTHASE-RELATED"/>
    <property type="match status" value="1"/>
</dbReference>
<dbReference type="NCBIfam" id="NF011084">
    <property type="entry name" value="PRK14511.1-1"/>
    <property type="match status" value="1"/>
</dbReference>
<dbReference type="SUPFAM" id="SSF51011">
    <property type="entry name" value="Glycosyl hydrolase domain"/>
    <property type="match status" value="1"/>
</dbReference>
<dbReference type="OMA" id="WTVVEKI"/>
<dbReference type="EC" id="5.4.99.15" evidence="2"/>
<dbReference type="InterPro" id="IPR017853">
    <property type="entry name" value="GH"/>
</dbReference>
<sequence>MKLLSTYRLQPMKFSEIRNRLDYFVELGVTHLYLSPVLKARPGSTHGYDVVDYNTINDELGGEEEYIRLIDEAKSKGLGIIQDIVPNHMAVHHTNWRLMDVLKKGRHSRYYNYFDFYEEEEKIRIPILGDRNFKITYVNDEPYLDYYGNLFPINDEGRNYLNDIEKLLKVQYYELVDWRDYPSYRRFFAVNELIAVRQELEWVFEDSHSKILSFEVDGYRIDHIDGLFKPEEYLRRLKNKIGNKHIFVEKILSIGEKLRWDFIDGTTGYDFLNYSNLLFTDNEDKMTEIYKNILDIDLDELVKETKKKIIDTLFKHDIERISMMLGVNYEEIKEFLSCLKVYRTYITENDFRDEEIIRNCSQKVYESMKKNVTAFMKLQQYMPAVFAKAYEDTVLFIYNRLISLNEVGSDLHYYSISCDKFHEFNLKRVGTLSFNATSTHDTKFSEDVRMRISAISEIPDEWAKKVNEWHNILNPNIDKNDEYRLYQTIVGSFDGFNNEYKERLKAHMIKALREAKVHTDWVNVNTEYEKKMTYLIDKMFNNEKFMESFLEFESKIDKMGKVKSLSLVALKITSPGVADFYQGLENFRYLLTDPDNRRPVVFSELPKRYEEGLFNNGRIKAYVTKVLLNLRKSMKDFFINSEYKPLKLQKGLCGFMRGDKVLVIVKTLNRDYDIEIDGEYTDVITDETVRGRVKVDKLPLILVK</sequence>
<dbReference type="EMBL" id="DUJO01000025">
    <property type="protein sequence ID" value="HII73901.1"/>
    <property type="molecule type" value="Genomic_DNA"/>
</dbReference>
<dbReference type="Gene3D" id="2.60.40.1180">
    <property type="entry name" value="Golgi alpha-mannosidase II"/>
    <property type="match status" value="1"/>
</dbReference>
<dbReference type="Gene3D" id="3.20.20.80">
    <property type="entry name" value="Glycosidases"/>
    <property type="match status" value="2"/>
</dbReference>
<dbReference type="Proteomes" id="UP000646844">
    <property type="component" value="Unassembled WGS sequence"/>
</dbReference>
<keyword evidence="2" id="KW-0413">Isomerase</keyword>
<dbReference type="GO" id="GO:0030980">
    <property type="term" value="P:alpha-glucan catabolic process"/>
    <property type="evidence" value="ECO:0007669"/>
    <property type="project" value="TreeGrafter"/>
</dbReference>
<dbReference type="InterPro" id="IPR013780">
    <property type="entry name" value="Glyco_hydro_b"/>
</dbReference>
<dbReference type="SUPFAM" id="SSF51445">
    <property type="entry name" value="(Trans)glycosidases"/>
    <property type="match status" value="1"/>
</dbReference>
<comment type="caution">
    <text evidence="2">The sequence shown here is derived from an EMBL/GenBank/DDBJ whole genome shotgun (WGS) entry which is preliminary data.</text>
</comment>
<dbReference type="PANTHER" id="PTHR10357">
    <property type="entry name" value="ALPHA-AMYLASE FAMILY MEMBER"/>
    <property type="match status" value="1"/>
</dbReference>
<dbReference type="InterPro" id="IPR012767">
    <property type="entry name" value="Trehalose_TreY"/>
</dbReference>
<dbReference type="RefSeq" id="WP_010978923.1">
    <property type="nucleotide sequence ID" value="NZ_BAABQO010000004.1"/>
</dbReference>
<name>A0A832TG84_9CREN</name>
<dbReference type="Pfam" id="PF00128">
    <property type="entry name" value="Alpha-amylase"/>
    <property type="match status" value="1"/>
</dbReference>
<dbReference type="AlphaFoldDB" id="A0A832TG84"/>
<dbReference type="Pfam" id="PF09196">
    <property type="entry name" value="DUF1953"/>
    <property type="match status" value="1"/>
</dbReference>
<dbReference type="Gene3D" id="1.10.150.200">
    <property type="entry name" value="Maltooligosyl trehalose synthase, domain 3"/>
    <property type="match status" value="1"/>
</dbReference>
<dbReference type="InterPro" id="IPR015279">
    <property type="entry name" value="Trehalose_TreY_C"/>
</dbReference>
<dbReference type="SMART" id="SM00642">
    <property type="entry name" value="Aamy"/>
    <property type="match status" value="1"/>
</dbReference>